<dbReference type="PANTHER" id="PTHR45712:SF22">
    <property type="entry name" value="INSULIN-LIKE GROWTH FACTOR-BINDING PROTEIN COMPLEX ACID LABILE SUBUNIT"/>
    <property type="match status" value="1"/>
</dbReference>
<dbReference type="AlphaFoldDB" id="A0AAW0N961"/>
<organism evidence="3 4">
    <name type="scientific">Mugilogobius chulae</name>
    <name type="common">yellowstripe goby</name>
    <dbReference type="NCBI Taxonomy" id="88201"/>
    <lineage>
        <taxon>Eukaryota</taxon>
        <taxon>Metazoa</taxon>
        <taxon>Chordata</taxon>
        <taxon>Craniata</taxon>
        <taxon>Vertebrata</taxon>
        <taxon>Euteleostomi</taxon>
        <taxon>Actinopterygii</taxon>
        <taxon>Neopterygii</taxon>
        <taxon>Teleostei</taxon>
        <taxon>Neoteleostei</taxon>
        <taxon>Acanthomorphata</taxon>
        <taxon>Gobiaria</taxon>
        <taxon>Gobiiformes</taxon>
        <taxon>Gobioidei</taxon>
        <taxon>Gobiidae</taxon>
        <taxon>Gobionellinae</taxon>
        <taxon>Mugilogobius</taxon>
    </lineage>
</organism>
<dbReference type="Gene3D" id="3.80.10.10">
    <property type="entry name" value="Ribonuclease Inhibitor"/>
    <property type="match status" value="1"/>
</dbReference>
<dbReference type="InterPro" id="IPR001611">
    <property type="entry name" value="Leu-rich_rpt"/>
</dbReference>
<reference evidence="4" key="1">
    <citation type="submission" date="2024-04" db="EMBL/GenBank/DDBJ databases">
        <title>Salinicola lusitanus LLJ914,a marine bacterium isolated from the Okinawa Trough.</title>
        <authorList>
            <person name="Li J."/>
        </authorList>
    </citation>
    <scope>NUCLEOTIDE SEQUENCE [LARGE SCALE GENOMIC DNA]</scope>
</reference>
<dbReference type="SUPFAM" id="SSF52058">
    <property type="entry name" value="L domain-like"/>
    <property type="match status" value="1"/>
</dbReference>
<evidence type="ECO:0000313" key="3">
    <source>
        <dbReference type="EMBL" id="KAK7895568.1"/>
    </source>
</evidence>
<evidence type="ECO:0000313" key="4">
    <source>
        <dbReference type="Proteomes" id="UP001460270"/>
    </source>
</evidence>
<keyword evidence="1" id="KW-0433">Leucine-rich repeat</keyword>
<dbReference type="InterPro" id="IPR003591">
    <property type="entry name" value="Leu-rich_rpt_typical-subtyp"/>
</dbReference>
<gene>
    <name evidence="3" type="ORF">WMY93_020893</name>
</gene>
<dbReference type="InterPro" id="IPR032675">
    <property type="entry name" value="LRR_dom_sf"/>
</dbReference>
<dbReference type="PRINTS" id="PR00019">
    <property type="entry name" value="LEURICHRPT"/>
</dbReference>
<evidence type="ECO:0008006" key="5">
    <source>
        <dbReference type="Google" id="ProtNLM"/>
    </source>
</evidence>
<dbReference type="Pfam" id="PF13855">
    <property type="entry name" value="LRR_8"/>
    <property type="match status" value="2"/>
</dbReference>
<proteinExistence type="predicted"/>
<accession>A0AAW0N961</accession>
<dbReference type="InterPro" id="IPR050333">
    <property type="entry name" value="SLRP"/>
</dbReference>
<evidence type="ECO:0000256" key="2">
    <source>
        <dbReference type="ARBA" id="ARBA00022737"/>
    </source>
</evidence>
<keyword evidence="2" id="KW-0677">Repeat</keyword>
<keyword evidence="4" id="KW-1185">Reference proteome</keyword>
<comment type="caution">
    <text evidence="3">The sequence shown here is derived from an EMBL/GenBank/DDBJ whole genome shotgun (WGS) entry which is preliminary data.</text>
</comment>
<dbReference type="SMART" id="SM00369">
    <property type="entry name" value="LRR_TYP"/>
    <property type="match status" value="6"/>
</dbReference>
<dbReference type="Proteomes" id="UP001460270">
    <property type="component" value="Unassembled WGS sequence"/>
</dbReference>
<protein>
    <recommendedName>
        <fullName evidence="5">Toll-like receptor 3</fullName>
    </recommendedName>
</protein>
<name>A0AAW0N961_9GOBI</name>
<dbReference type="EMBL" id="JBBPFD010000015">
    <property type="protein sequence ID" value="KAK7895568.1"/>
    <property type="molecule type" value="Genomic_DNA"/>
</dbReference>
<sequence>MSTLDNSLQSCSQLTHLDLSFNSLTNITPDALQMLTHLSELNFGGNDVTSVPLTIRNMSSLRSLSLAFNLIQKLDCLDFSGLWLLTELVLKSNKLVELNSCVFQDLHNLQTLDVSLNRLHEFDDSFSLSLPNLLVLVAEKNNIEKLQKEFLKTCPNSQI</sequence>
<dbReference type="PROSITE" id="PS51450">
    <property type="entry name" value="LRR"/>
    <property type="match status" value="3"/>
</dbReference>
<evidence type="ECO:0000256" key="1">
    <source>
        <dbReference type="ARBA" id="ARBA00022614"/>
    </source>
</evidence>
<dbReference type="PANTHER" id="PTHR45712">
    <property type="entry name" value="AGAP008170-PA"/>
    <property type="match status" value="1"/>
</dbReference>